<evidence type="ECO:0000313" key="11">
    <source>
        <dbReference type="EMBL" id="QDU29821.1"/>
    </source>
</evidence>
<evidence type="ECO:0000256" key="2">
    <source>
        <dbReference type="ARBA" id="ARBA00022448"/>
    </source>
</evidence>
<keyword evidence="2" id="KW-0813">Transport</keyword>
<dbReference type="PANTHER" id="PTHR30069:SF49">
    <property type="entry name" value="OUTER MEMBRANE PROTEIN C"/>
    <property type="match status" value="1"/>
</dbReference>
<dbReference type="Proteomes" id="UP000315017">
    <property type="component" value="Chromosome"/>
</dbReference>
<keyword evidence="9" id="KW-0732">Signal</keyword>
<dbReference type="InterPro" id="IPR000531">
    <property type="entry name" value="Beta-barrel_TonB"/>
</dbReference>
<feature type="domain" description="TonB-dependent receptor-like beta-barrel" evidence="10">
    <location>
        <begin position="234"/>
        <end position="756"/>
    </location>
</feature>
<keyword evidence="3" id="KW-1134">Transmembrane beta strand</keyword>
<gene>
    <name evidence="11" type="ORF">ETAA8_49360</name>
</gene>
<dbReference type="RefSeq" id="WP_145094245.1">
    <property type="nucleotide sequence ID" value="NZ_CP036274.1"/>
</dbReference>
<name>A0A517YHY3_9BACT</name>
<evidence type="ECO:0000256" key="7">
    <source>
        <dbReference type="ARBA" id="ARBA00023237"/>
    </source>
</evidence>
<reference evidence="11 12" key="1">
    <citation type="submission" date="2019-02" db="EMBL/GenBank/DDBJ databases">
        <title>Deep-cultivation of Planctomycetes and their phenomic and genomic characterization uncovers novel biology.</title>
        <authorList>
            <person name="Wiegand S."/>
            <person name="Jogler M."/>
            <person name="Boedeker C."/>
            <person name="Pinto D."/>
            <person name="Vollmers J."/>
            <person name="Rivas-Marin E."/>
            <person name="Kohn T."/>
            <person name="Peeters S.H."/>
            <person name="Heuer A."/>
            <person name="Rast P."/>
            <person name="Oberbeckmann S."/>
            <person name="Bunk B."/>
            <person name="Jeske O."/>
            <person name="Meyerdierks A."/>
            <person name="Storesund J.E."/>
            <person name="Kallscheuer N."/>
            <person name="Luecker S."/>
            <person name="Lage O.M."/>
            <person name="Pohl T."/>
            <person name="Merkel B.J."/>
            <person name="Hornburger P."/>
            <person name="Mueller R.-W."/>
            <person name="Bruemmer F."/>
            <person name="Labrenz M."/>
            <person name="Spormann A.M."/>
            <person name="Op den Camp H."/>
            <person name="Overmann J."/>
            <person name="Amann R."/>
            <person name="Jetten M.S.M."/>
            <person name="Mascher T."/>
            <person name="Medema M.H."/>
            <person name="Devos D.P."/>
            <person name="Kaster A.-K."/>
            <person name="Ovreas L."/>
            <person name="Rohde M."/>
            <person name="Galperin M.Y."/>
            <person name="Jogler C."/>
        </authorList>
    </citation>
    <scope>NUCLEOTIDE SEQUENCE [LARGE SCALE GENOMIC DNA]</scope>
    <source>
        <strain evidence="11 12">ETA_A8</strain>
    </source>
</reference>
<dbReference type="GO" id="GO:0009279">
    <property type="term" value="C:cell outer membrane"/>
    <property type="evidence" value="ECO:0007669"/>
    <property type="project" value="UniProtKB-SubCell"/>
</dbReference>
<dbReference type="EMBL" id="CP036274">
    <property type="protein sequence ID" value="QDU29821.1"/>
    <property type="molecule type" value="Genomic_DNA"/>
</dbReference>
<keyword evidence="7" id="KW-0998">Cell outer membrane</keyword>
<dbReference type="KEGG" id="aagg:ETAA8_49360"/>
<keyword evidence="12" id="KW-1185">Reference proteome</keyword>
<keyword evidence="4" id="KW-0812">Transmembrane</keyword>
<dbReference type="PANTHER" id="PTHR30069">
    <property type="entry name" value="TONB-DEPENDENT OUTER MEMBRANE RECEPTOR"/>
    <property type="match status" value="1"/>
</dbReference>
<comment type="subcellular location">
    <subcellularLocation>
        <location evidence="1">Cell outer membrane</location>
        <topology evidence="1">Multi-pass membrane protein</topology>
    </subcellularLocation>
</comment>
<evidence type="ECO:0000256" key="9">
    <source>
        <dbReference type="SAM" id="SignalP"/>
    </source>
</evidence>
<protein>
    <submittedName>
        <fullName evidence="11">TonB dependent receptor</fullName>
    </submittedName>
</protein>
<evidence type="ECO:0000256" key="8">
    <source>
        <dbReference type="SAM" id="MobiDB-lite"/>
    </source>
</evidence>
<dbReference type="InterPro" id="IPR036942">
    <property type="entry name" value="Beta-barrel_TonB_sf"/>
</dbReference>
<dbReference type="InterPro" id="IPR039426">
    <property type="entry name" value="TonB-dep_rcpt-like"/>
</dbReference>
<proteinExistence type="predicted"/>
<feature type="chain" id="PRO_5021750556" evidence="9">
    <location>
        <begin position="28"/>
        <end position="798"/>
    </location>
</feature>
<feature type="compositionally biased region" description="Polar residues" evidence="8">
    <location>
        <begin position="58"/>
        <end position="79"/>
    </location>
</feature>
<dbReference type="GO" id="GO:0044718">
    <property type="term" value="P:siderophore transmembrane transport"/>
    <property type="evidence" value="ECO:0007669"/>
    <property type="project" value="TreeGrafter"/>
</dbReference>
<evidence type="ECO:0000313" key="12">
    <source>
        <dbReference type="Proteomes" id="UP000315017"/>
    </source>
</evidence>
<keyword evidence="11" id="KW-0675">Receptor</keyword>
<dbReference type="AlphaFoldDB" id="A0A517YHY3"/>
<evidence type="ECO:0000256" key="1">
    <source>
        <dbReference type="ARBA" id="ARBA00004571"/>
    </source>
</evidence>
<evidence type="ECO:0000256" key="6">
    <source>
        <dbReference type="ARBA" id="ARBA00023136"/>
    </source>
</evidence>
<evidence type="ECO:0000256" key="4">
    <source>
        <dbReference type="ARBA" id="ARBA00022692"/>
    </source>
</evidence>
<evidence type="ECO:0000259" key="10">
    <source>
        <dbReference type="Pfam" id="PF00593"/>
    </source>
</evidence>
<evidence type="ECO:0000256" key="3">
    <source>
        <dbReference type="ARBA" id="ARBA00022452"/>
    </source>
</evidence>
<feature type="region of interest" description="Disordered" evidence="8">
    <location>
        <begin position="58"/>
        <end position="91"/>
    </location>
</feature>
<keyword evidence="6" id="KW-0472">Membrane</keyword>
<dbReference type="Pfam" id="PF00593">
    <property type="entry name" value="TonB_dep_Rec_b-barrel"/>
    <property type="match status" value="1"/>
</dbReference>
<evidence type="ECO:0000256" key="5">
    <source>
        <dbReference type="ARBA" id="ARBA00023077"/>
    </source>
</evidence>
<dbReference type="OrthoDB" id="261455at2"/>
<organism evidence="11 12">
    <name type="scientific">Anatilimnocola aggregata</name>
    <dbReference type="NCBI Taxonomy" id="2528021"/>
    <lineage>
        <taxon>Bacteria</taxon>
        <taxon>Pseudomonadati</taxon>
        <taxon>Planctomycetota</taxon>
        <taxon>Planctomycetia</taxon>
        <taxon>Pirellulales</taxon>
        <taxon>Pirellulaceae</taxon>
        <taxon>Anatilimnocola</taxon>
    </lineage>
</organism>
<dbReference type="Gene3D" id="2.40.170.20">
    <property type="entry name" value="TonB-dependent receptor, beta-barrel domain"/>
    <property type="match status" value="1"/>
</dbReference>
<accession>A0A517YHY3</accession>
<dbReference type="GO" id="GO:0015344">
    <property type="term" value="F:siderophore uptake transmembrane transporter activity"/>
    <property type="evidence" value="ECO:0007669"/>
    <property type="project" value="TreeGrafter"/>
</dbReference>
<dbReference type="SUPFAM" id="SSF56935">
    <property type="entry name" value="Porins"/>
    <property type="match status" value="1"/>
</dbReference>
<sequence precursor="true">MRLDIRRYLSATLMGGAMCWSLVPAHAADPQDVRAIFLLGDGLEFQHDPVRLISNLQEESTQPFDPSSTQPFDPSSTQPFDPGTQEAGSIFGPSTAIENLVQQLAAPGGEAIGAAEAQNSVATDVGSLIQNSENIQTVGAQRRSQIAYDPRVRAYRYGQIYAQAEGQNFLPVRLDLDSMVSKIDPALIQSITVIPGPYGLRFGPGFSYIDIDLIDTPRYDCPETHGRLGMDFRSNGGQTGINGTAFGGGSDYGYLLHWGMRNGADYTAGNGQKIPSSYHAQNVMLQFGWDLSPNTKSEVRYSYLDVRDTEYALQFFDINAMNTNALNWKTTTIDPCDCSVWTNQIWYNQTSFSGDNQNESKRGVRGRVTDALNTVTGAVPPDEFEPDDLRATVNGELSNFGARTVKTYGDDTTEQFRYGADFRYITQRTREDFFITDQFNPGDPANGYLAPEDEIFFTQQPRSVMTDPGIFAEVAMPWFSFMRTTAGARLDYVNTHPPVGYTAINEAVTGDDAYNQNDILGAGYLVGDIDLSQEWSVRVGAGYAERAPNLSDRYADGVFISMLQTGFSRVIGTPSLEKEKAIQFDTAIRADYEFVHLRASFFYSWIRDYNTYINFGLDPPTQARLLLATNTPLATLNGFELYGDYNATDRLTYFASLQYVEGQDQTINAPLPGIYPLESRLGIRFTDCCAGQVWGTEWGWRLVAAQDRLGQLRANAFDTVNLNVVETRTPGFATSYIKGYYNYSEGVRFVGGIDNLLDRNYLEHLDLRFAGPPTPNSGPLVAAYSPGFTAYGGIEMNW</sequence>
<keyword evidence="5" id="KW-0798">TonB box</keyword>
<feature type="signal peptide" evidence="9">
    <location>
        <begin position="1"/>
        <end position="27"/>
    </location>
</feature>